<proteinExistence type="predicted"/>
<dbReference type="InterPro" id="IPR008983">
    <property type="entry name" value="Tumour_necrosis_fac-like_dom"/>
</dbReference>
<evidence type="ECO:0000313" key="2">
    <source>
        <dbReference type="Proteomes" id="UP000187367"/>
    </source>
</evidence>
<keyword evidence="2" id="KW-1185">Reference proteome</keyword>
<dbReference type="RefSeq" id="WP_076762285.1">
    <property type="nucleotide sequence ID" value="NZ_JARMMK010000001.1"/>
</dbReference>
<gene>
    <name evidence="1" type="ORF">BW143_01365</name>
</gene>
<dbReference type="EMBL" id="MTJL01000002">
    <property type="protein sequence ID" value="OMI09914.1"/>
    <property type="molecule type" value="Genomic_DNA"/>
</dbReference>
<name>A0A1R1QZ57_9BACI</name>
<protein>
    <recommendedName>
        <fullName evidence="3">C1q domain-containing protein</fullName>
    </recommendedName>
</protein>
<reference evidence="1 2" key="1">
    <citation type="submission" date="2017-01" db="EMBL/GenBank/DDBJ databases">
        <title>Bacillus phylogenomics.</title>
        <authorList>
            <person name="Dunlap C."/>
        </authorList>
    </citation>
    <scope>NUCLEOTIDE SEQUENCE [LARGE SCALE GENOMIC DNA]</scope>
    <source>
        <strain evidence="1 2">NRRL B-41282</strain>
    </source>
</reference>
<sequence length="428" mass="47633">MDIQKPRRFETTDRAHADLFNEVIDQLNENDELIRTRAEAAEKSAKEYTDQGIKQLNELAQLVKITDDTGVEKLHITSGDALAQLFGLGTGFHTFAISIAASNRPPGSAGYVRGTFLNSGSDGYGFVIAADTTGTIFTNTINAGIWKGWRKSETNSGSQLKADKALSDAKTYADTNFNNEKLTVLTGSDAIQDATLSGEDYPTGITFMGIFDNNQTGYPLGYGLIKNEKLSAVRFTQYFYGTGNQTTGSNLTGTWIRHWYTTSGWTKWEKISGFAYASLTMSGKQELDKQTTPKIKFNKKVIDSHDAFDTSLSRYTAPNDGVYYVSTGLFLENWETYFNFHLFVYKNGSLFKPIDHYRESVGGGTAREVNEFFVNVNGSAVVPMKKGDYVEICMYVGYDGTKQRAVSDKYPQYNYLDIKEISGLNYLT</sequence>
<comment type="caution">
    <text evidence="1">The sequence shown here is derived from an EMBL/GenBank/DDBJ whole genome shotgun (WGS) entry which is preliminary data.</text>
</comment>
<accession>A0A1R1QZ57</accession>
<dbReference type="Gene3D" id="2.60.120.40">
    <property type="match status" value="1"/>
</dbReference>
<dbReference type="SUPFAM" id="SSF49842">
    <property type="entry name" value="TNF-like"/>
    <property type="match status" value="1"/>
</dbReference>
<evidence type="ECO:0000313" key="1">
    <source>
        <dbReference type="EMBL" id="OMI09914.1"/>
    </source>
</evidence>
<dbReference type="AlphaFoldDB" id="A0A1R1QZ57"/>
<evidence type="ECO:0008006" key="3">
    <source>
        <dbReference type="Google" id="ProtNLM"/>
    </source>
</evidence>
<organism evidence="1 2">
    <name type="scientific">Bacillus swezeyi</name>
    <dbReference type="NCBI Taxonomy" id="1925020"/>
    <lineage>
        <taxon>Bacteria</taxon>
        <taxon>Bacillati</taxon>
        <taxon>Bacillota</taxon>
        <taxon>Bacilli</taxon>
        <taxon>Bacillales</taxon>
        <taxon>Bacillaceae</taxon>
        <taxon>Bacillus</taxon>
    </lineage>
</organism>
<accession>A0A1R1RQD3</accession>
<dbReference type="Proteomes" id="UP000187367">
    <property type="component" value="Unassembled WGS sequence"/>
</dbReference>